<accession>A0A3N4H968</accession>
<feature type="compositionally biased region" description="Polar residues" evidence="1">
    <location>
        <begin position="554"/>
        <end position="566"/>
    </location>
</feature>
<feature type="compositionally biased region" description="Low complexity" evidence="1">
    <location>
        <begin position="54"/>
        <end position="63"/>
    </location>
</feature>
<sequence length="1265" mass="139540">MPKRKQKSKSGNSSEEDDEELDVQQQAKITGLSSEELRLVLECRRKKAAERQAKAQADAQAQAQKEKDAAIALSRKKATIATSRKQLSARKEVHKVGSTRKEGEVDKGKDATLDTGADEDEGDNDEEEDEDEDEDDDDDDDNDRTRNTRQILNVRSRKRLMKTIQELQYHLEQECKGGPYSLTRPWKSGWTRKQRNQIIEYTRIWLAKKRKNPNATFSDTYDLLHNISKDNRTNHAKRKYKAACREAAKNGQAPPPKPKRGRPRKNPELTAKSKGAPNKRRKKDATSESEIEGSEDESEKSKTANPAPPHSTKEASHSRRPSTSRHSTSISQVGQEHGFTVHFPDDDFAEGHVCPHKVSMSLGRWHQWCREKSAIWRDAARMGSNLLYCSTSEYRGVEDTEFDVLMTLQALREAVRVGSINVYHATSEAIRDALSRGNCIMPGFENSASGHAAQSPTPEPHDNRPAHPHVPADAPAKPNTPISKATTIPQKPAASIPSTPHVPADALAKPNTPISKATTTPQKPAAIIPSTSHVPVDATAKPHTPLSKAATIPQKPTVNIPSTSHVPVNAPAKPDSHVSKATTILQKPADSIPSISHTSISPLDNVTAPGPIPVGHASLLVDKSGSSRFANTNRKEPAQQASTGAFKPIDLFKMSSKKSAFQQDAFADFSSKFAQARQQQLGQHPGPQHSTSVVRQALPFKKPSPQPTIINKTSRQPISTQHPREQVQPPSSPPKRPVAHVQDPISRPLFERNKYPSAEQHENQGSIRTNIGLEPSGAPPALPQSRHQNRKRASVAAPSHPPTGPPAQMQPPLPPLARPSDDRYTPGPKRFTYPKGGSIAQPQPEARMLEKDQHSPKRPPAQMQHQLPLYPPKDLQSSRRRHADGYTARPRGLPTFQPSSHHATRPLRQPEYPSSKAYPFPEPRAQGPYMQNKSILETMIAYNPVKQYESYQDATGSIIVKIGDTEYRDVGAPTAEQYLRQSPYATTAWDVISSFRRRKRRLEEEENERRVEKRLKEMNKTPPSNQQSRQAVVRIPTPTGVVLPQPFSSTRPQQPQHVIHLSSSPTANAIPAALRVATPPLLPSGPRHAPQPLSSRPPNPPDAPQHTPPRPQYAPQPAPSHPPYAPQPSTPPIPPTQQAAPASNVASVQKSAVAQPPSTGRKPKRNKAPVGPAVPPIRRMSTRIPQMEAIRTQRQLEEEERLRNEELQRLSRKRGKATGAGGRNPSINNSGKASAAVRRRTTQQLGSIVDFATEPKSPADSIRLF</sequence>
<feature type="compositionally biased region" description="Polar residues" evidence="1">
    <location>
        <begin position="480"/>
        <end position="489"/>
    </location>
</feature>
<feature type="region of interest" description="Disordered" evidence="1">
    <location>
        <begin position="699"/>
        <end position="922"/>
    </location>
</feature>
<keyword evidence="3" id="KW-1185">Reference proteome</keyword>
<feature type="compositionally biased region" description="Acidic residues" evidence="1">
    <location>
        <begin position="287"/>
        <end position="298"/>
    </location>
</feature>
<gene>
    <name evidence="2" type="ORF">BJ508DRAFT_336253</name>
</gene>
<feature type="compositionally biased region" description="Polar residues" evidence="1">
    <location>
        <begin position="1046"/>
        <end position="1058"/>
    </location>
</feature>
<feature type="region of interest" description="Disordered" evidence="1">
    <location>
        <begin position="1078"/>
        <end position="1265"/>
    </location>
</feature>
<dbReference type="Proteomes" id="UP000275078">
    <property type="component" value="Unassembled WGS sequence"/>
</dbReference>
<feature type="compositionally biased region" description="Polar residues" evidence="1">
    <location>
        <begin position="23"/>
        <end position="33"/>
    </location>
</feature>
<evidence type="ECO:0000313" key="2">
    <source>
        <dbReference type="EMBL" id="RPA71242.1"/>
    </source>
</evidence>
<feature type="compositionally biased region" description="Polar residues" evidence="1">
    <location>
        <begin position="707"/>
        <end position="721"/>
    </location>
</feature>
<evidence type="ECO:0000313" key="3">
    <source>
        <dbReference type="Proteomes" id="UP000275078"/>
    </source>
</evidence>
<dbReference type="EMBL" id="ML119955">
    <property type="protein sequence ID" value="RPA71242.1"/>
    <property type="molecule type" value="Genomic_DNA"/>
</dbReference>
<feature type="compositionally biased region" description="Basic and acidic residues" evidence="1">
    <location>
        <begin position="89"/>
        <end position="112"/>
    </location>
</feature>
<protein>
    <submittedName>
        <fullName evidence="2">Uncharacterized protein</fullName>
    </submittedName>
</protein>
<reference evidence="2 3" key="1">
    <citation type="journal article" date="2018" name="Nat. Ecol. Evol.">
        <title>Pezizomycetes genomes reveal the molecular basis of ectomycorrhizal truffle lifestyle.</title>
        <authorList>
            <person name="Murat C."/>
            <person name="Payen T."/>
            <person name="Noel B."/>
            <person name="Kuo A."/>
            <person name="Morin E."/>
            <person name="Chen J."/>
            <person name="Kohler A."/>
            <person name="Krizsan K."/>
            <person name="Balestrini R."/>
            <person name="Da Silva C."/>
            <person name="Montanini B."/>
            <person name="Hainaut M."/>
            <person name="Levati E."/>
            <person name="Barry K.W."/>
            <person name="Belfiori B."/>
            <person name="Cichocki N."/>
            <person name="Clum A."/>
            <person name="Dockter R.B."/>
            <person name="Fauchery L."/>
            <person name="Guy J."/>
            <person name="Iotti M."/>
            <person name="Le Tacon F."/>
            <person name="Lindquist E.A."/>
            <person name="Lipzen A."/>
            <person name="Malagnac F."/>
            <person name="Mello A."/>
            <person name="Molinier V."/>
            <person name="Miyauchi S."/>
            <person name="Poulain J."/>
            <person name="Riccioni C."/>
            <person name="Rubini A."/>
            <person name="Sitrit Y."/>
            <person name="Splivallo R."/>
            <person name="Traeger S."/>
            <person name="Wang M."/>
            <person name="Zifcakova L."/>
            <person name="Wipf D."/>
            <person name="Zambonelli A."/>
            <person name="Paolocci F."/>
            <person name="Nowrousian M."/>
            <person name="Ottonello S."/>
            <person name="Baldrian P."/>
            <person name="Spatafora J.W."/>
            <person name="Henrissat B."/>
            <person name="Nagy L.G."/>
            <person name="Aury J.M."/>
            <person name="Wincker P."/>
            <person name="Grigoriev I.V."/>
            <person name="Bonfante P."/>
            <person name="Martin F.M."/>
        </authorList>
    </citation>
    <scope>NUCLEOTIDE SEQUENCE [LARGE SCALE GENOMIC DNA]</scope>
    <source>
        <strain evidence="2 3">RN42</strain>
    </source>
</reference>
<feature type="compositionally biased region" description="Polar residues" evidence="1">
    <location>
        <begin position="1021"/>
        <end position="1030"/>
    </location>
</feature>
<feature type="region of interest" description="Disordered" evidence="1">
    <location>
        <begin position="1"/>
        <end position="34"/>
    </location>
</feature>
<feature type="compositionally biased region" description="Basic and acidic residues" evidence="1">
    <location>
        <begin position="1194"/>
        <end position="1209"/>
    </location>
</feature>
<feature type="compositionally biased region" description="Acidic residues" evidence="1">
    <location>
        <begin position="116"/>
        <end position="142"/>
    </location>
</feature>
<feature type="region of interest" description="Disordered" evidence="1">
    <location>
        <begin position="46"/>
        <end position="150"/>
    </location>
</feature>
<feature type="region of interest" description="Disordered" evidence="1">
    <location>
        <begin position="1000"/>
        <end position="1058"/>
    </location>
</feature>
<feature type="region of interest" description="Disordered" evidence="1">
    <location>
        <begin position="445"/>
        <end position="575"/>
    </location>
</feature>
<feature type="compositionally biased region" description="Basic and acidic residues" evidence="1">
    <location>
        <begin position="1001"/>
        <end position="1019"/>
    </location>
</feature>
<feature type="compositionally biased region" description="Pro residues" evidence="1">
    <location>
        <begin position="799"/>
        <end position="817"/>
    </location>
</feature>
<evidence type="ECO:0000256" key="1">
    <source>
        <dbReference type="SAM" id="MobiDB-lite"/>
    </source>
</evidence>
<feature type="compositionally biased region" description="Pro residues" evidence="1">
    <location>
        <begin position="1095"/>
        <end position="1135"/>
    </location>
</feature>
<feature type="compositionally biased region" description="Polar residues" evidence="1">
    <location>
        <begin position="1144"/>
        <end position="1158"/>
    </location>
</feature>
<feature type="compositionally biased region" description="Polar residues" evidence="1">
    <location>
        <begin position="446"/>
        <end position="456"/>
    </location>
</feature>
<feature type="region of interest" description="Disordered" evidence="1">
    <location>
        <begin position="230"/>
        <end position="333"/>
    </location>
</feature>
<organism evidence="2 3">
    <name type="scientific">Ascobolus immersus RN42</name>
    <dbReference type="NCBI Taxonomy" id="1160509"/>
    <lineage>
        <taxon>Eukaryota</taxon>
        <taxon>Fungi</taxon>
        <taxon>Dikarya</taxon>
        <taxon>Ascomycota</taxon>
        <taxon>Pezizomycotina</taxon>
        <taxon>Pezizomycetes</taxon>
        <taxon>Pezizales</taxon>
        <taxon>Ascobolaceae</taxon>
        <taxon>Ascobolus</taxon>
    </lineage>
</organism>
<feature type="compositionally biased region" description="Polar residues" evidence="1">
    <location>
        <begin position="512"/>
        <end position="522"/>
    </location>
</feature>
<name>A0A3N4H968_ASCIM</name>
<dbReference type="AlphaFoldDB" id="A0A3N4H968"/>
<feature type="compositionally biased region" description="Basic and acidic residues" evidence="1">
    <location>
        <begin position="749"/>
        <end position="762"/>
    </location>
</feature>
<proteinExistence type="predicted"/>